<dbReference type="InterPro" id="IPR010052">
    <property type="entry name" value="T2SS_protein-GspI"/>
</dbReference>
<keyword evidence="4 9" id="KW-0488">Methylation</keyword>
<sequence length="126" mass="13154">MVEAVRSSAAGRAGFTLIEMLVALAVFALAAMALLNLSGEATRSAVRLEARTLGGVVAENVAAEAMLASSLPTGETSGQVELAGRVWRWRRVVTGTEVPGLGRIDVRVFTDEGQVADRVLFRAAAA</sequence>
<accession>A0A7W9C8H2</accession>
<evidence type="ECO:0000256" key="1">
    <source>
        <dbReference type="ARBA" id="ARBA00004377"/>
    </source>
</evidence>
<dbReference type="EMBL" id="JACHOQ010000005">
    <property type="protein sequence ID" value="MBB5740567.1"/>
    <property type="molecule type" value="Genomic_DNA"/>
</dbReference>
<dbReference type="GO" id="GO:0015628">
    <property type="term" value="P:protein secretion by the type II secretion system"/>
    <property type="evidence" value="ECO:0007669"/>
    <property type="project" value="UniProtKB-UniRule"/>
</dbReference>
<evidence type="ECO:0000256" key="8">
    <source>
        <dbReference type="ARBA" id="ARBA00023136"/>
    </source>
</evidence>
<dbReference type="Gene3D" id="3.30.1300.30">
    <property type="entry name" value="GSPII I/J protein-like"/>
    <property type="match status" value="1"/>
</dbReference>
<dbReference type="Proteomes" id="UP000527324">
    <property type="component" value="Unassembled WGS sequence"/>
</dbReference>
<evidence type="ECO:0000256" key="4">
    <source>
        <dbReference type="ARBA" id="ARBA00022481"/>
    </source>
</evidence>
<feature type="domain" description="Type II secretion system protein GspI C-terminal" evidence="10">
    <location>
        <begin position="48"/>
        <end position="114"/>
    </location>
</feature>
<evidence type="ECO:0000313" key="12">
    <source>
        <dbReference type="Proteomes" id="UP000527324"/>
    </source>
</evidence>
<comment type="subunit">
    <text evidence="9">Type II secretion is composed of four main components: the outer membrane complex, the inner membrane complex, the cytoplasmic secretion ATPase and the periplasm-spanning pseudopilus.</text>
</comment>
<evidence type="ECO:0000256" key="2">
    <source>
        <dbReference type="ARBA" id="ARBA00008358"/>
    </source>
</evidence>
<feature type="transmembrane region" description="Helical" evidence="9">
    <location>
        <begin position="15"/>
        <end position="37"/>
    </location>
</feature>
<dbReference type="InterPro" id="IPR003413">
    <property type="entry name" value="T2SS_GspI_C"/>
</dbReference>
<evidence type="ECO:0000256" key="7">
    <source>
        <dbReference type="ARBA" id="ARBA00022989"/>
    </source>
</evidence>
<dbReference type="AlphaFoldDB" id="A0A7W9C8H2"/>
<organism evidence="11 12">
    <name type="scientific">Brevundimonas aurantiaca</name>
    <dbReference type="NCBI Taxonomy" id="74316"/>
    <lineage>
        <taxon>Bacteria</taxon>
        <taxon>Pseudomonadati</taxon>
        <taxon>Pseudomonadota</taxon>
        <taxon>Alphaproteobacteria</taxon>
        <taxon>Caulobacterales</taxon>
        <taxon>Caulobacteraceae</taxon>
        <taxon>Brevundimonas</taxon>
    </lineage>
</organism>
<keyword evidence="3" id="KW-1003">Cell membrane</keyword>
<keyword evidence="5 9" id="KW-0997">Cell inner membrane</keyword>
<dbReference type="RefSeq" id="WP_183217090.1">
    <property type="nucleotide sequence ID" value="NZ_CAJFZW010000012.1"/>
</dbReference>
<reference evidence="11 12" key="1">
    <citation type="submission" date="2020-08" db="EMBL/GenBank/DDBJ databases">
        <title>Genomic Encyclopedia of Type Strains, Phase IV (KMG-IV): sequencing the most valuable type-strain genomes for metagenomic binning, comparative biology and taxonomic classification.</title>
        <authorList>
            <person name="Goeker M."/>
        </authorList>
    </citation>
    <scope>NUCLEOTIDE SEQUENCE [LARGE SCALE GENOMIC DNA]</scope>
    <source>
        <strain evidence="11 12">DSM 4731</strain>
    </source>
</reference>
<keyword evidence="12" id="KW-1185">Reference proteome</keyword>
<keyword evidence="6 9" id="KW-0812">Transmembrane</keyword>
<dbReference type="PROSITE" id="PS00409">
    <property type="entry name" value="PROKAR_NTER_METHYL"/>
    <property type="match status" value="1"/>
</dbReference>
<dbReference type="GO" id="GO:0015627">
    <property type="term" value="C:type II protein secretion system complex"/>
    <property type="evidence" value="ECO:0007669"/>
    <property type="project" value="UniProtKB-UniRule"/>
</dbReference>
<dbReference type="GO" id="GO:0005886">
    <property type="term" value="C:plasma membrane"/>
    <property type="evidence" value="ECO:0007669"/>
    <property type="project" value="UniProtKB-SubCell"/>
</dbReference>
<name>A0A7W9C8H2_9CAUL</name>
<evidence type="ECO:0000256" key="5">
    <source>
        <dbReference type="ARBA" id="ARBA00022519"/>
    </source>
</evidence>
<evidence type="ECO:0000256" key="9">
    <source>
        <dbReference type="RuleBase" id="RU368030"/>
    </source>
</evidence>
<comment type="PTM">
    <text evidence="9">Cleaved by prepilin peptidase.</text>
</comment>
<evidence type="ECO:0000313" key="11">
    <source>
        <dbReference type="EMBL" id="MBB5740567.1"/>
    </source>
</evidence>
<evidence type="ECO:0000256" key="3">
    <source>
        <dbReference type="ARBA" id="ARBA00022475"/>
    </source>
</evidence>
<dbReference type="PANTHER" id="PTHR38779">
    <property type="entry name" value="TYPE II SECRETION SYSTEM PROTEIN I-RELATED"/>
    <property type="match status" value="1"/>
</dbReference>
<gene>
    <name evidence="11" type="ORF">GGQ93_002286</name>
</gene>
<comment type="similarity">
    <text evidence="2 9">Belongs to the GSP I family.</text>
</comment>
<dbReference type="NCBIfam" id="TIGR02532">
    <property type="entry name" value="IV_pilin_GFxxxE"/>
    <property type="match status" value="1"/>
</dbReference>
<comment type="function">
    <text evidence="9">Component of the type II secretion system required for the energy-dependent secretion of extracellular factors such as proteases and toxins from the periplasm.</text>
</comment>
<protein>
    <recommendedName>
        <fullName evidence="9">Type II secretion system protein I</fullName>
        <shortName evidence="9">T2SS minor pseudopilin I</shortName>
    </recommendedName>
</protein>
<dbReference type="PANTHER" id="PTHR38779:SF2">
    <property type="entry name" value="TYPE II SECRETION SYSTEM PROTEIN I-RELATED"/>
    <property type="match status" value="1"/>
</dbReference>
<comment type="caution">
    <text evidence="11">The sequence shown here is derived from an EMBL/GenBank/DDBJ whole genome shotgun (WGS) entry which is preliminary data.</text>
</comment>
<dbReference type="SUPFAM" id="SSF54523">
    <property type="entry name" value="Pili subunits"/>
    <property type="match status" value="1"/>
</dbReference>
<dbReference type="InterPro" id="IPR045584">
    <property type="entry name" value="Pilin-like"/>
</dbReference>
<dbReference type="InterPro" id="IPR012902">
    <property type="entry name" value="N_methyl_site"/>
</dbReference>
<proteinExistence type="inferred from homology"/>
<dbReference type="Pfam" id="PF02501">
    <property type="entry name" value="T2SSI"/>
    <property type="match status" value="1"/>
</dbReference>
<comment type="subcellular location">
    <subcellularLocation>
        <location evidence="1 9">Cell inner membrane</location>
        <topology evidence="1 9">Single-pass membrane protein</topology>
    </subcellularLocation>
</comment>
<dbReference type="NCBIfam" id="TIGR01707">
    <property type="entry name" value="gspI"/>
    <property type="match status" value="1"/>
</dbReference>
<evidence type="ECO:0000259" key="10">
    <source>
        <dbReference type="Pfam" id="PF02501"/>
    </source>
</evidence>
<keyword evidence="7 9" id="KW-1133">Transmembrane helix</keyword>
<keyword evidence="8 9" id="KW-0472">Membrane</keyword>
<dbReference type="Pfam" id="PF07963">
    <property type="entry name" value="N_methyl"/>
    <property type="match status" value="1"/>
</dbReference>
<evidence type="ECO:0000256" key="6">
    <source>
        <dbReference type="ARBA" id="ARBA00022692"/>
    </source>
</evidence>